<dbReference type="Proteomes" id="UP000283374">
    <property type="component" value="Unassembled WGS sequence"/>
</dbReference>
<gene>
    <name evidence="2" type="ORF">D1825_07525</name>
</gene>
<sequence>MPRSCPRRVPISPSCPRKTDARTRCAPRLARVKTISAELLGLANGFVADRFPSAVGAVLAGSSAAGTSTSTSDLDLVVLCPEESFDGEDASLAATYEHASRLVEVFAYTPDAYRRWAGRELAAHRPVILAMLTEGVILRSGSELVELRAWADGVLAAGPTIEPHALDQRRYSVSALLDDLTDAEDPGERALLLAEAFRALSELLLVAHGCWLGSGKWLLRRLRAWDGSVADRLTEAFVAGHAVAFVRMADELLAPLGGRLQAGMVR</sequence>
<dbReference type="SUPFAM" id="SSF81301">
    <property type="entry name" value="Nucleotidyltransferase"/>
    <property type="match status" value="1"/>
</dbReference>
<comment type="caution">
    <text evidence="2">The sequence shown here is derived from an EMBL/GenBank/DDBJ whole genome shotgun (WGS) entry which is preliminary data.</text>
</comment>
<dbReference type="GO" id="GO:0016779">
    <property type="term" value="F:nucleotidyltransferase activity"/>
    <property type="evidence" value="ECO:0007669"/>
    <property type="project" value="InterPro"/>
</dbReference>
<organism evidence="2 3">
    <name type="scientific">Cellulomonas rhizosphaerae</name>
    <dbReference type="NCBI Taxonomy" id="2293719"/>
    <lineage>
        <taxon>Bacteria</taxon>
        <taxon>Bacillati</taxon>
        <taxon>Actinomycetota</taxon>
        <taxon>Actinomycetes</taxon>
        <taxon>Micrococcales</taxon>
        <taxon>Cellulomonadaceae</taxon>
        <taxon>Cellulomonas</taxon>
    </lineage>
</organism>
<keyword evidence="3" id="KW-1185">Reference proteome</keyword>
<name>A0A413RMH7_9CELL</name>
<protein>
    <recommendedName>
        <fullName evidence="1">Polymerase nucleotidyl transferase domain-containing protein</fullName>
    </recommendedName>
</protein>
<accession>A0A413RMH7</accession>
<evidence type="ECO:0000259" key="1">
    <source>
        <dbReference type="Pfam" id="PF01909"/>
    </source>
</evidence>
<proteinExistence type="predicted"/>
<reference evidence="2 3" key="1">
    <citation type="submission" date="2018-08" db="EMBL/GenBank/DDBJ databases">
        <title>Cellulomonas rhizosphaerae sp. nov., a novel actinomycete isolated from soil.</title>
        <authorList>
            <person name="Tian Y."/>
        </authorList>
    </citation>
    <scope>NUCLEOTIDE SEQUENCE [LARGE SCALE GENOMIC DNA]</scope>
    <source>
        <strain evidence="2 3">NEAU-TCZ24</strain>
    </source>
</reference>
<dbReference type="AlphaFoldDB" id="A0A413RMH7"/>
<evidence type="ECO:0000313" key="2">
    <source>
        <dbReference type="EMBL" id="RHA42295.1"/>
    </source>
</evidence>
<dbReference type="Pfam" id="PF01909">
    <property type="entry name" value="NTP_transf_2"/>
    <property type="match status" value="1"/>
</dbReference>
<evidence type="ECO:0000313" key="3">
    <source>
        <dbReference type="Proteomes" id="UP000283374"/>
    </source>
</evidence>
<dbReference type="InterPro" id="IPR002934">
    <property type="entry name" value="Polymerase_NTP_transf_dom"/>
</dbReference>
<dbReference type="Gene3D" id="3.30.460.10">
    <property type="entry name" value="Beta Polymerase, domain 2"/>
    <property type="match status" value="1"/>
</dbReference>
<feature type="domain" description="Polymerase nucleotidyl transferase" evidence="1">
    <location>
        <begin position="46"/>
        <end position="111"/>
    </location>
</feature>
<dbReference type="EMBL" id="QWKP01000174">
    <property type="protein sequence ID" value="RHA42295.1"/>
    <property type="molecule type" value="Genomic_DNA"/>
</dbReference>
<dbReference type="InterPro" id="IPR043519">
    <property type="entry name" value="NT_sf"/>
</dbReference>